<name>A0ABP5MNV9_9MICO</name>
<dbReference type="Proteomes" id="UP001501599">
    <property type="component" value="Unassembled WGS sequence"/>
</dbReference>
<dbReference type="RefSeq" id="WP_344344429.1">
    <property type="nucleotide sequence ID" value="NZ_BAAAQT010000008.1"/>
</dbReference>
<gene>
    <name evidence="1" type="ORF">GCM10009846_26560</name>
</gene>
<organism evidence="1 2">
    <name type="scientific">Agrococcus versicolor</name>
    <dbReference type="NCBI Taxonomy" id="501482"/>
    <lineage>
        <taxon>Bacteria</taxon>
        <taxon>Bacillati</taxon>
        <taxon>Actinomycetota</taxon>
        <taxon>Actinomycetes</taxon>
        <taxon>Micrococcales</taxon>
        <taxon>Microbacteriaceae</taxon>
        <taxon>Agrococcus</taxon>
    </lineage>
</organism>
<dbReference type="EMBL" id="BAAAQT010000008">
    <property type="protein sequence ID" value="GAA2175692.1"/>
    <property type="molecule type" value="Genomic_DNA"/>
</dbReference>
<keyword evidence="2" id="KW-1185">Reference proteome</keyword>
<protein>
    <recommendedName>
        <fullName evidence="3">GIY-YIG domain-containing protein</fullName>
    </recommendedName>
</protein>
<reference evidence="2" key="1">
    <citation type="journal article" date="2019" name="Int. J. Syst. Evol. Microbiol.">
        <title>The Global Catalogue of Microorganisms (GCM) 10K type strain sequencing project: providing services to taxonomists for standard genome sequencing and annotation.</title>
        <authorList>
            <consortium name="The Broad Institute Genomics Platform"/>
            <consortium name="The Broad Institute Genome Sequencing Center for Infectious Disease"/>
            <person name="Wu L."/>
            <person name="Ma J."/>
        </authorList>
    </citation>
    <scope>NUCLEOTIDE SEQUENCE [LARGE SCALE GENOMIC DNA]</scope>
    <source>
        <strain evidence="2">JCM 16026</strain>
    </source>
</reference>
<sequence length="155" mass="17299">MDWYTLLERPRLRVSSLEIGSVPNTPGLDVWMRDGEVVYLGSTSNLRGRVRTHLSTSLDLSRSALRRHVGELLLGIPHSALRDRVAPPAGAHDVDVVASWLADCSLGWLECGSRMEARGTKVELLEMWLPVLQRKASSSMDEADVHKRTRMPVES</sequence>
<comment type="caution">
    <text evidence="1">The sequence shown here is derived from an EMBL/GenBank/DDBJ whole genome shotgun (WGS) entry which is preliminary data.</text>
</comment>
<evidence type="ECO:0000313" key="1">
    <source>
        <dbReference type="EMBL" id="GAA2175692.1"/>
    </source>
</evidence>
<accession>A0ABP5MNV9</accession>
<evidence type="ECO:0008006" key="3">
    <source>
        <dbReference type="Google" id="ProtNLM"/>
    </source>
</evidence>
<evidence type="ECO:0000313" key="2">
    <source>
        <dbReference type="Proteomes" id="UP001501599"/>
    </source>
</evidence>
<proteinExistence type="predicted"/>